<reference evidence="1 2" key="1">
    <citation type="journal article" date="2016" name="Mol. Biol. Evol.">
        <title>Comparative Genomics of Early-Diverging Mushroom-Forming Fungi Provides Insights into the Origins of Lignocellulose Decay Capabilities.</title>
        <authorList>
            <person name="Nagy L.G."/>
            <person name="Riley R."/>
            <person name="Tritt A."/>
            <person name="Adam C."/>
            <person name="Daum C."/>
            <person name="Floudas D."/>
            <person name="Sun H."/>
            <person name="Yadav J.S."/>
            <person name="Pangilinan J."/>
            <person name="Larsson K.H."/>
            <person name="Matsuura K."/>
            <person name="Barry K."/>
            <person name="Labutti K."/>
            <person name="Kuo R."/>
            <person name="Ohm R.A."/>
            <person name="Bhattacharya S.S."/>
            <person name="Shirouzu T."/>
            <person name="Yoshinaga Y."/>
            <person name="Martin F.M."/>
            <person name="Grigoriev I.V."/>
            <person name="Hibbett D.S."/>
        </authorList>
    </citation>
    <scope>NUCLEOTIDE SEQUENCE [LARGE SCALE GENOMIC DNA]</scope>
    <source>
        <strain evidence="1 2">CBS 109695</strain>
    </source>
</reference>
<gene>
    <name evidence="1" type="ORF">FIBSPDRAFT_910314</name>
</gene>
<evidence type="ECO:0000313" key="1">
    <source>
        <dbReference type="EMBL" id="KZP23140.1"/>
    </source>
</evidence>
<dbReference type="OrthoDB" id="3253621at2759"/>
<evidence type="ECO:0000313" key="2">
    <source>
        <dbReference type="Proteomes" id="UP000076532"/>
    </source>
</evidence>
<dbReference type="Gene3D" id="3.60.130.30">
    <property type="match status" value="1"/>
</dbReference>
<dbReference type="EMBL" id="KV417534">
    <property type="protein sequence ID" value="KZP23140.1"/>
    <property type="molecule type" value="Genomic_DNA"/>
</dbReference>
<name>A0A166LN55_9AGAM</name>
<proteinExistence type="predicted"/>
<sequence length="170" mass="18663">MAVRRLSTANHTPQVGSLPGLQNKIHLFWPKLFAACILGLDLSVYPCATVNFGPVTCTFDHVDPANLPFGLCAVTALGDFDHTRGGHLVLWDLKLIIEFPAGSTALLPSAYTAGGLFRWVDQGMQPTAAYMESLSREDWEAEMERSAARWQEGVRLYSTLTSLQQPADLN</sequence>
<keyword evidence="2" id="KW-1185">Reference proteome</keyword>
<dbReference type="AlphaFoldDB" id="A0A166LN55"/>
<organism evidence="1 2">
    <name type="scientific">Athelia psychrophila</name>
    <dbReference type="NCBI Taxonomy" id="1759441"/>
    <lineage>
        <taxon>Eukaryota</taxon>
        <taxon>Fungi</taxon>
        <taxon>Dikarya</taxon>
        <taxon>Basidiomycota</taxon>
        <taxon>Agaricomycotina</taxon>
        <taxon>Agaricomycetes</taxon>
        <taxon>Agaricomycetidae</taxon>
        <taxon>Atheliales</taxon>
        <taxon>Atheliaceae</taxon>
        <taxon>Athelia</taxon>
    </lineage>
</organism>
<dbReference type="Proteomes" id="UP000076532">
    <property type="component" value="Unassembled WGS sequence"/>
</dbReference>
<accession>A0A166LN55</accession>
<protein>
    <submittedName>
        <fullName evidence="1">Uncharacterized protein</fullName>
    </submittedName>
</protein>